<evidence type="ECO:0000259" key="2">
    <source>
        <dbReference type="PROSITE" id="PS51746"/>
    </source>
</evidence>
<dbReference type="Proteomes" id="UP000505355">
    <property type="component" value="Chromosome"/>
</dbReference>
<dbReference type="InterPro" id="IPR001932">
    <property type="entry name" value="PPM-type_phosphatase-like_dom"/>
</dbReference>
<dbReference type="AlphaFoldDB" id="A0A7D4Q2C5"/>
<dbReference type="SUPFAM" id="SSF81606">
    <property type="entry name" value="PP2C-like"/>
    <property type="match status" value="1"/>
</dbReference>
<gene>
    <name evidence="3" type="ORF">HQ865_07200</name>
</gene>
<evidence type="ECO:0000313" key="3">
    <source>
        <dbReference type="EMBL" id="QKJ29547.1"/>
    </source>
</evidence>
<dbReference type="CDD" id="cd00143">
    <property type="entry name" value="PP2Cc"/>
    <property type="match status" value="1"/>
</dbReference>
<keyword evidence="1" id="KW-0812">Transmembrane</keyword>
<evidence type="ECO:0000313" key="4">
    <source>
        <dbReference type="Proteomes" id="UP000505355"/>
    </source>
</evidence>
<organism evidence="3 4">
    <name type="scientific">Mucilaginibacter mali</name>
    <dbReference type="NCBI Taxonomy" id="2740462"/>
    <lineage>
        <taxon>Bacteria</taxon>
        <taxon>Pseudomonadati</taxon>
        <taxon>Bacteroidota</taxon>
        <taxon>Sphingobacteriia</taxon>
        <taxon>Sphingobacteriales</taxon>
        <taxon>Sphingobacteriaceae</taxon>
        <taxon>Mucilaginibacter</taxon>
    </lineage>
</organism>
<dbReference type="SMART" id="SM00332">
    <property type="entry name" value="PP2Cc"/>
    <property type="match status" value="1"/>
</dbReference>
<dbReference type="PROSITE" id="PS51746">
    <property type="entry name" value="PPM_2"/>
    <property type="match status" value="1"/>
</dbReference>
<dbReference type="Gene3D" id="3.60.40.10">
    <property type="entry name" value="PPM-type phosphatase domain"/>
    <property type="match status" value="1"/>
</dbReference>
<protein>
    <submittedName>
        <fullName evidence="3">Serine/threonine-protein phosphatase</fullName>
    </submittedName>
</protein>
<dbReference type="Pfam" id="PF13672">
    <property type="entry name" value="PP2C_2"/>
    <property type="match status" value="1"/>
</dbReference>
<accession>A0A7D4Q2C5</accession>
<dbReference type="InterPro" id="IPR036457">
    <property type="entry name" value="PPM-type-like_dom_sf"/>
</dbReference>
<dbReference type="InterPro" id="IPR015655">
    <property type="entry name" value="PP2C"/>
</dbReference>
<name>A0A7D4Q2C5_9SPHI</name>
<feature type="domain" description="PPM-type phosphatase" evidence="2">
    <location>
        <begin position="5"/>
        <end position="247"/>
    </location>
</feature>
<dbReference type="RefSeq" id="WP_173414239.1">
    <property type="nucleotide sequence ID" value="NZ_CP054139.1"/>
</dbReference>
<dbReference type="SMART" id="SM00331">
    <property type="entry name" value="PP2C_SIG"/>
    <property type="match status" value="1"/>
</dbReference>
<evidence type="ECO:0000256" key="1">
    <source>
        <dbReference type="SAM" id="Phobius"/>
    </source>
</evidence>
<reference evidence="3 4" key="1">
    <citation type="submission" date="2020-05" db="EMBL/GenBank/DDBJ databases">
        <title>Mucilaginibacter mali sp. nov.</title>
        <authorList>
            <person name="Kim H.S."/>
            <person name="Lee K.C."/>
            <person name="Suh M.K."/>
            <person name="Kim J.-S."/>
            <person name="Han K.-I."/>
            <person name="Eom M.K."/>
            <person name="Shin Y.K."/>
            <person name="Lee J.-S."/>
        </authorList>
    </citation>
    <scope>NUCLEOTIDE SEQUENCE [LARGE SCALE GENOMIC DNA]</scope>
    <source>
        <strain evidence="3 4">G2-14</strain>
    </source>
</reference>
<sequence>MADQFYGLTDTGKERSNNEDAFIARQSPDGRFIIACVIDGVGGYKGGEVAAALAREAILQRLAQPSGEIIPMLLDSFNQANQSILAGKKEVKEHDSMACVATLALADTEKNQFYYVHVGDTRLYLLRDRSLVKITHDQSFVGFLEDSGRLDEKAAMAHPKRNEINKALGFEINLSGDTDYVETGQSPFLPGDMLLLCSDGLTDMVPAGEISDILNNNDGLKDKCHDLVAAANHNGGKDNITVALVKNAKQASSHEATRPVSGQKKTELKAANEPAITNVPLTAERGAAKVKGNIPVLIFALMALIFLCTTIWQYIQRQKATQPGATPAQTDTPVIKPANAQEAKLQATINGLKGNVLLLVDTAFKSPVKISRAIVIDKDSLFIKTKGNVQLLCDSGYTGAAISLTPKCKLVMLDSLAITGFKTGVVAYNTALLLKNMRFTNCGTTVQNRFTAQGKYTNGGVPANVFKVDSIPVTPHKQK</sequence>
<keyword evidence="1" id="KW-0472">Membrane</keyword>
<dbReference type="KEGG" id="mmab:HQ865_07200"/>
<feature type="transmembrane region" description="Helical" evidence="1">
    <location>
        <begin position="294"/>
        <end position="315"/>
    </location>
</feature>
<keyword evidence="1" id="KW-1133">Transmembrane helix</keyword>
<dbReference type="EMBL" id="CP054139">
    <property type="protein sequence ID" value="QKJ29547.1"/>
    <property type="molecule type" value="Genomic_DNA"/>
</dbReference>
<proteinExistence type="predicted"/>
<keyword evidence="4" id="KW-1185">Reference proteome</keyword>
<dbReference type="GO" id="GO:0004722">
    <property type="term" value="F:protein serine/threonine phosphatase activity"/>
    <property type="evidence" value="ECO:0007669"/>
    <property type="project" value="InterPro"/>
</dbReference>
<dbReference type="PANTHER" id="PTHR47992">
    <property type="entry name" value="PROTEIN PHOSPHATASE"/>
    <property type="match status" value="1"/>
</dbReference>